<evidence type="ECO:0000313" key="2">
    <source>
        <dbReference type="EMBL" id="MPM83035.1"/>
    </source>
</evidence>
<feature type="compositionally biased region" description="Polar residues" evidence="1">
    <location>
        <begin position="228"/>
        <end position="237"/>
    </location>
</feature>
<dbReference type="EMBL" id="VSSQ01031940">
    <property type="protein sequence ID" value="MPM83035.1"/>
    <property type="molecule type" value="Genomic_DNA"/>
</dbReference>
<feature type="compositionally biased region" description="Low complexity" evidence="1">
    <location>
        <begin position="245"/>
        <end position="259"/>
    </location>
</feature>
<sequence length="309" mass="32301">MLLLGVDDPDGLRGAGHVADAAQVLGQLVLLAGQAEELLLGEAGALHLVEVHRLQLLHPGDPLGDGLDVGEHATQPALVHVRHADPGGLLGDGLLGLLLGADEQHLTAAGDGPLDEGVRLVDVLERLLQIDDVDAVALVEDEALHLRVPTTGLVPEVDTVLEQLAGSHDGHGRFLLVGAQKRPTVLRYRLSAPPDAVTSSPTRDRTGRPVRPRRGVDPTGGTACEVTPNGSRCSGQSRAAPGTMPVGPVRPAARGAPRRWPSTASALPSVGPPLRRFSATSVHRLPDPGSLVHRFGGRRRRPARASQSS</sequence>
<dbReference type="AlphaFoldDB" id="A0A645D1K4"/>
<feature type="region of interest" description="Disordered" evidence="1">
    <location>
        <begin position="192"/>
        <end position="309"/>
    </location>
</feature>
<comment type="caution">
    <text evidence="2">The sequence shown here is derived from an EMBL/GenBank/DDBJ whole genome shotgun (WGS) entry which is preliminary data.</text>
</comment>
<evidence type="ECO:0000256" key="1">
    <source>
        <dbReference type="SAM" id="MobiDB-lite"/>
    </source>
</evidence>
<accession>A0A645D1K4</accession>
<organism evidence="2">
    <name type="scientific">bioreactor metagenome</name>
    <dbReference type="NCBI Taxonomy" id="1076179"/>
    <lineage>
        <taxon>unclassified sequences</taxon>
        <taxon>metagenomes</taxon>
        <taxon>ecological metagenomes</taxon>
    </lineage>
</organism>
<proteinExistence type="predicted"/>
<gene>
    <name evidence="2" type="ORF">SDC9_130098</name>
</gene>
<reference evidence="2" key="1">
    <citation type="submission" date="2019-08" db="EMBL/GenBank/DDBJ databases">
        <authorList>
            <person name="Kucharzyk K."/>
            <person name="Murdoch R.W."/>
            <person name="Higgins S."/>
            <person name="Loffler F."/>
        </authorList>
    </citation>
    <scope>NUCLEOTIDE SEQUENCE</scope>
</reference>
<protein>
    <submittedName>
        <fullName evidence="2">Uncharacterized protein</fullName>
    </submittedName>
</protein>
<name>A0A645D1K4_9ZZZZ</name>